<feature type="chain" id="PRO_5003921837" description="ABC transporter substrate-binding protein" evidence="1">
    <location>
        <begin position="22"/>
        <end position="211"/>
    </location>
</feature>
<dbReference type="InterPro" id="IPR010412">
    <property type="entry name" value="DUF1007"/>
</dbReference>
<accession>K8WNV9</accession>
<dbReference type="Proteomes" id="UP000009336">
    <property type="component" value="Unassembled WGS sequence"/>
</dbReference>
<evidence type="ECO:0008006" key="4">
    <source>
        <dbReference type="Google" id="ProtNLM"/>
    </source>
</evidence>
<evidence type="ECO:0000256" key="1">
    <source>
        <dbReference type="SAM" id="SignalP"/>
    </source>
</evidence>
<dbReference type="PATRIC" id="fig|1141662.3.peg.1743"/>
<dbReference type="RefSeq" id="WP_008911739.1">
    <property type="nucleotide sequence ID" value="NZ_KB233222.1"/>
</dbReference>
<dbReference type="STRING" id="1141662.OOA_08592"/>
<organism evidence="2 3">
    <name type="scientific">Providencia burhodogranariea DSM 19968</name>
    <dbReference type="NCBI Taxonomy" id="1141662"/>
    <lineage>
        <taxon>Bacteria</taxon>
        <taxon>Pseudomonadati</taxon>
        <taxon>Pseudomonadota</taxon>
        <taxon>Gammaproteobacteria</taxon>
        <taxon>Enterobacterales</taxon>
        <taxon>Morganellaceae</taxon>
        <taxon>Providencia</taxon>
    </lineage>
</organism>
<protein>
    <recommendedName>
        <fullName evidence="4">ABC transporter substrate-binding protein</fullName>
    </recommendedName>
</protein>
<sequence>MFKFKTLIIIFCLFITSKGYAHPHSFIDMQVMPEIKQDQFIGLTFTWKMDPMTSVDIAYDLKKSKEDDIQWKKQAATLMANILAQNYFTDFYVQDKKIALQHLPASYRLQREGLQVVFTFTVLFVHPFPVKNANIEFLTYDPTFFVNMTYPNNKAIILTKELNSECKITLQEPNVADELRLYAYSLDMNQSAEDDDTLGLQFAQRVKIQCQ</sequence>
<proteinExistence type="predicted"/>
<dbReference type="eggNOG" id="COG3683">
    <property type="taxonomic scope" value="Bacteria"/>
</dbReference>
<gene>
    <name evidence="2" type="ORF">OOA_08592</name>
</gene>
<reference evidence="2 3" key="1">
    <citation type="journal article" date="2012" name="BMC Genomics">
        <title>Comparative genomics of bacteria in the genus Providencia isolated from wild Drosophila melanogaster.</title>
        <authorList>
            <person name="Galac M.R."/>
            <person name="Lazzaro B.P."/>
        </authorList>
    </citation>
    <scope>NUCLEOTIDE SEQUENCE [LARGE SCALE GENOMIC DNA]</scope>
    <source>
        <strain evidence="2 3">DSM 19968</strain>
    </source>
</reference>
<evidence type="ECO:0000313" key="2">
    <source>
        <dbReference type="EMBL" id="EKT62293.1"/>
    </source>
</evidence>
<dbReference type="AlphaFoldDB" id="K8WNV9"/>
<dbReference type="OrthoDB" id="5781652at2"/>
<dbReference type="HOGENOM" id="CLU_088941_2_0_6"/>
<dbReference type="EMBL" id="AKKL01000021">
    <property type="protein sequence ID" value="EKT62293.1"/>
    <property type="molecule type" value="Genomic_DNA"/>
</dbReference>
<keyword evidence="3" id="KW-1185">Reference proteome</keyword>
<comment type="caution">
    <text evidence="2">The sequence shown here is derived from an EMBL/GenBank/DDBJ whole genome shotgun (WGS) entry which is preliminary data.</text>
</comment>
<feature type="signal peptide" evidence="1">
    <location>
        <begin position="1"/>
        <end position="21"/>
    </location>
</feature>
<keyword evidence="1" id="KW-0732">Signal</keyword>
<dbReference type="Pfam" id="PF06226">
    <property type="entry name" value="DUF1007"/>
    <property type="match status" value="1"/>
</dbReference>
<name>K8WNV9_9GAMM</name>
<evidence type="ECO:0000313" key="3">
    <source>
        <dbReference type="Proteomes" id="UP000009336"/>
    </source>
</evidence>